<accession>A0ABN7VFV2</accession>
<name>A0ABN7VFV2_GIGMA</name>
<evidence type="ECO:0000313" key="1">
    <source>
        <dbReference type="EMBL" id="CAG8768397.1"/>
    </source>
</evidence>
<comment type="caution">
    <text evidence="1">The sequence shown here is derived from an EMBL/GenBank/DDBJ whole genome shotgun (WGS) entry which is preliminary data.</text>
</comment>
<keyword evidence="2" id="KW-1185">Reference proteome</keyword>
<organism evidence="1 2">
    <name type="scientific">Gigaspora margarita</name>
    <dbReference type="NCBI Taxonomy" id="4874"/>
    <lineage>
        <taxon>Eukaryota</taxon>
        <taxon>Fungi</taxon>
        <taxon>Fungi incertae sedis</taxon>
        <taxon>Mucoromycota</taxon>
        <taxon>Glomeromycotina</taxon>
        <taxon>Glomeromycetes</taxon>
        <taxon>Diversisporales</taxon>
        <taxon>Gigasporaceae</taxon>
        <taxon>Gigaspora</taxon>
    </lineage>
</organism>
<sequence length="314" mass="36590">MIKYPYKPKDPEGYKIANTVQDAETSRKDKAQSIQLLQNLKSGYQELKTDMGNAYGAYNVSNCYLYDIFNDTNLLPPIDNEDSNIIININSCSNHIDNDIIINKDLSTEHNDNHLLFSKYGDNSPLFEGDDFNTSSSSLFENDNFSDRDAPSYQHNFHVGDYFDDWLSVDRIIYNYCLEQGFGFQVFHNNKDLNNPNITHRKSFCCSSSGIYEPQKVINQNSHHIQVNSAQIVDIIARYRHFSKEIIQDIKFFLDCYIAPMIQLEMLKKKYLQHVFYKQDIYNPIYKSHKNNNKRLNSVSFLDVLLEKMSQDPC</sequence>
<evidence type="ECO:0000313" key="2">
    <source>
        <dbReference type="Proteomes" id="UP000789901"/>
    </source>
</evidence>
<protein>
    <submittedName>
        <fullName evidence="1">10518_t:CDS:1</fullName>
    </submittedName>
</protein>
<gene>
    <name evidence="1" type="ORF">GMARGA_LOCUS18247</name>
</gene>
<reference evidence="1 2" key="1">
    <citation type="submission" date="2021-06" db="EMBL/GenBank/DDBJ databases">
        <authorList>
            <person name="Kallberg Y."/>
            <person name="Tangrot J."/>
            <person name="Rosling A."/>
        </authorList>
    </citation>
    <scope>NUCLEOTIDE SEQUENCE [LARGE SCALE GENOMIC DNA]</scope>
    <source>
        <strain evidence="1 2">120-4 pot B 10/14</strain>
    </source>
</reference>
<dbReference type="Proteomes" id="UP000789901">
    <property type="component" value="Unassembled WGS sequence"/>
</dbReference>
<dbReference type="EMBL" id="CAJVQB010014440">
    <property type="protein sequence ID" value="CAG8768397.1"/>
    <property type="molecule type" value="Genomic_DNA"/>
</dbReference>
<proteinExistence type="predicted"/>